<gene>
    <name evidence="1" type="ORF">N8T08_003812</name>
</gene>
<dbReference type="EMBL" id="JAOPJF010000021">
    <property type="protein sequence ID" value="KAK1145866.1"/>
    <property type="molecule type" value="Genomic_DNA"/>
</dbReference>
<sequence>MTSTDPIDVVIIGAGWSGLSALKTYHEVHPNARIQLLESASSIGGVWAKHRLYAGLKSNNMRGTYEFSDFPMDEETFGVKDGEHIPGAVVQRYMEAFLERFNLWGMVRLGVKVESVRVDEEENGNGDGWVLETATVESDTATASPANATAEDEVQDKQTIHARKLIVCTGITSQPYLPTYAGQDSYAAPLLHCRDLPLHQDQIFHPNSRVTVFGGTKSAWDAVYAAASAGARVDWIIRENGHGPVWMAPPYVTPLKKWLEKLVTTRLLTWFSPCIWGPANTGVRRLLHGTWLGRKIVDAFWFILGDDVVKLNRYDAHPETRKLKPWVSPFWVASGLSILNYPTNFFELVTSGRVHVHVNQISHLSDHAVHLVHPSDHADGSKDSSSSGSDSLVLPSDALISCTGWQATPNLTFQASASLPAPGLSMGFPWSDDPLPKPMVLAANTEILTRFPRLIDQPSLPSSYTPLAPGAPATARHPFRLYRFMVPPALAASRSIAFMGLTMTINTTMVAQAQALWIAAYFSTDMLSLSPRERCPESLRAELHEKGTVDDATDVDLLWETALHSQFGVHRYPGGFGKRNPDFVFDALPYVDLLLADLGLDIGRKKGGLKWLEPYGMEDYRGLVREFLAGRRSSGV</sequence>
<organism evidence="1 2">
    <name type="scientific">Aspergillus melleus</name>
    <dbReference type="NCBI Taxonomy" id="138277"/>
    <lineage>
        <taxon>Eukaryota</taxon>
        <taxon>Fungi</taxon>
        <taxon>Dikarya</taxon>
        <taxon>Ascomycota</taxon>
        <taxon>Pezizomycotina</taxon>
        <taxon>Eurotiomycetes</taxon>
        <taxon>Eurotiomycetidae</taxon>
        <taxon>Eurotiales</taxon>
        <taxon>Aspergillaceae</taxon>
        <taxon>Aspergillus</taxon>
        <taxon>Aspergillus subgen. Circumdati</taxon>
    </lineage>
</organism>
<accession>A0ACC3B6D8</accession>
<protein>
    <submittedName>
        <fullName evidence="1">Uncharacterized protein</fullName>
    </submittedName>
</protein>
<reference evidence="1 2" key="1">
    <citation type="journal article" date="2023" name="ACS Omega">
        <title>Identification of the Neoaspergillic Acid Biosynthesis Gene Cluster by Establishing an In Vitro CRISPR-Ribonucleoprotein Genetic System in Aspergillus melleus.</title>
        <authorList>
            <person name="Yuan B."/>
            <person name="Grau M.F."/>
            <person name="Murata R.M."/>
            <person name="Torok T."/>
            <person name="Venkateswaran K."/>
            <person name="Stajich J.E."/>
            <person name="Wang C.C.C."/>
        </authorList>
    </citation>
    <scope>NUCLEOTIDE SEQUENCE [LARGE SCALE GENOMIC DNA]</scope>
    <source>
        <strain evidence="1 2">IMV 1140</strain>
    </source>
</reference>
<evidence type="ECO:0000313" key="2">
    <source>
        <dbReference type="Proteomes" id="UP001177260"/>
    </source>
</evidence>
<name>A0ACC3B6D8_9EURO</name>
<proteinExistence type="predicted"/>
<evidence type="ECO:0000313" key="1">
    <source>
        <dbReference type="EMBL" id="KAK1145866.1"/>
    </source>
</evidence>
<dbReference type="Proteomes" id="UP001177260">
    <property type="component" value="Unassembled WGS sequence"/>
</dbReference>
<comment type="caution">
    <text evidence="1">The sequence shown here is derived from an EMBL/GenBank/DDBJ whole genome shotgun (WGS) entry which is preliminary data.</text>
</comment>
<keyword evidence="2" id="KW-1185">Reference proteome</keyword>